<dbReference type="InterPro" id="IPR027417">
    <property type="entry name" value="P-loop_NTPase"/>
</dbReference>
<keyword evidence="2" id="KW-1185">Reference proteome</keyword>
<evidence type="ECO:0000313" key="2">
    <source>
        <dbReference type="Proteomes" id="UP001597169"/>
    </source>
</evidence>
<dbReference type="EMBL" id="JBHTKX010000008">
    <property type="protein sequence ID" value="MFD1131302.1"/>
    <property type="molecule type" value="Genomic_DNA"/>
</dbReference>
<protein>
    <submittedName>
        <fullName evidence="1">GTPase domain-containing protein</fullName>
    </submittedName>
</protein>
<sequence>MVLANSFELTLERIKELLFKQASAPVIAIAGPSGSTKSTTLAEILVDEYKKLLSQNIGSKQTSLFDTLLMLNSEIGDGKVILQIKTKSTDKITFKHQIEQAFGAYLYANRDDLDDLVFDETIIKQVLDPTNRAYHFYEHIVQQAGEVLSGGNPCPTVQQLQEVLFKLYKQISPDFLDRVRQREKESKTITPRPRKELLYQLEISSQLEQHPTLMENYYDWFDQLHDYVMSQIKSICKEVESGTYIFVGEVTQNEVHDLVKKAYNKQSPYSIAVEQFAFMVKPSTEFSKLYEETYREHQYENKILRLNILDTPGLTQVSEDKSDIQDALERVLNMNFNALMFLCGSSRSTTEFMISQELLISSKKRLDKRPLSFVRTKADTVIDSALREKSRSITGSGQLTPDFIAQEAEAAYQVLIDEVAIDNEIFAKVGITPSIAGRHVDFICMELDRLGIINDHLSKKITTDKLYRLLIDLSLTVHNMYSPAPKDGVKYCVQSEQADQPAMQINMNGYMNKITDQFAQKMVQLNERHKNSYLNYIETKYAFHGRSVSTYVWKHRNGIGHTTNANVYENFSLHICSMIERWMNEFFSGWKTDFDIDFSNLNPIHGSGQAVINEARSALTKQFNLHRHQIVRSIAKSFSYDLLKEPFEMCFLYTSSDSGFRKSMTLFNKKYSDFEYWKNGIEMCLKIELEALLAKMYLYE</sequence>
<dbReference type="SUPFAM" id="SSF52540">
    <property type="entry name" value="P-loop containing nucleoside triphosphate hydrolases"/>
    <property type="match status" value="1"/>
</dbReference>
<gene>
    <name evidence="1" type="ORF">ACFQ3J_24585</name>
</gene>
<dbReference type="RefSeq" id="WP_090727578.1">
    <property type="nucleotide sequence ID" value="NZ_JBHTKX010000008.1"/>
</dbReference>
<dbReference type="Proteomes" id="UP001597169">
    <property type="component" value="Unassembled WGS sequence"/>
</dbReference>
<evidence type="ECO:0000313" key="1">
    <source>
        <dbReference type="EMBL" id="MFD1131302.1"/>
    </source>
</evidence>
<accession>A0ABW3PYX6</accession>
<reference evidence="2" key="1">
    <citation type="journal article" date="2019" name="Int. J. Syst. Evol. Microbiol.">
        <title>The Global Catalogue of Microorganisms (GCM) 10K type strain sequencing project: providing services to taxonomists for standard genome sequencing and annotation.</title>
        <authorList>
            <consortium name="The Broad Institute Genomics Platform"/>
            <consortium name="The Broad Institute Genome Sequencing Center for Infectious Disease"/>
            <person name="Wu L."/>
            <person name="Ma J."/>
        </authorList>
    </citation>
    <scope>NUCLEOTIDE SEQUENCE [LARGE SCALE GENOMIC DNA]</scope>
    <source>
        <strain evidence="2">CCUG 53519</strain>
    </source>
</reference>
<proteinExistence type="predicted"/>
<dbReference type="CDD" id="cd00882">
    <property type="entry name" value="Ras_like_GTPase"/>
    <property type="match status" value="1"/>
</dbReference>
<comment type="caution">
    <text evidence="1">The sequence shown here is derived from an EMBL/GenBank/DDBJ whole genome shotgun (WGS) entry which is preliminary data.</text>
</comment>
<organism evidence="1 2">
    <name type="scientific">Paenibacillus provencensis</name>
    <dbReference type="NCBI Taxonomy" id="441151"/>
    <lineage>
        <taxon>Bacteria</taxon>
        <taxon>Bacillati</taxon>
        <taxon>Bacillota</taxon>
        <taxon>Bacilli</taxon>
        <taxon>Bacillales</taxon>
        <taxon>Paenibacillaceae</taxon>
        <taxon>Paenibacillus</taxon>
    </lineage>
</organism>
<name>A0ABW3PYX6_9BACL</name>